<dbReference type="PRINTS" id="PR00368">
    <property type="entry name" value="FADPNR"/>
</dbReference>
<dbReference type="EMBL" id="JACIEV010000022">
    <property type="protein sequence ID" value="MBB4155723.1"/>
    <property type="molecule type" value="Genomic_DNA"/>
</dbReference>
<dbReference type="GO" id="GO:0033767">
    <property type="term" value="F:4-hydroxyacetophenone monooxygenase activity"/>
    <property type="evidence" value="ECO:0007669"/>
    <property type="project" value="UniProtKB-EC"/>
</dbReference>
<dbReference type="EC" id="1.14.13.84" evidence="4"/>
<keyword evidence="3 4" id="KW-0560">Oxidoreductase</keyword>
<dbReference type="GO" id="GO:0050660">
    <property type="term" value="F:flavin adenine dinucleotide binding"/>
    <property type="evidence" value="ECO:0007669"/>
    <property type="project" value="InterPro"/>
</dbReference>
<dbReference type="InterPro" id="IPR036188">
    <property type="entry name" value="FAD/NAD-bd_sf"/>
</dbReference>
<gene>
    <name evidence="4" type="ORF">GGQ80_003648</name>
</gene>
<dbReference type="Pfam" id="PF00743">
    <property type="entry name" value="FMO-like"/>
    <property type="match status" value="1"/>
</dbReference>
<keyword evidence="5" id="KW-1185">Reference proteome</keyword>
<dbReference type="RefSeq" id="WP_183987463.1">
    <property type="nucleotide sequence ID" value="NZ_JACIEV010000022.1"/>
</dbReference>
<organism evidence="4 5">
    <name type="scientific">Sphingomonas jinjuensis</name>
    <dbReference type="NCBI Taxonomy" id="535907"/>
    <lineage>
        <taxon>Bacteria</taxon>
        <taxon>Pseudomonadati</taxon>
        <taxon>Pseudomonadota</taxon>
        <taxon>Alphaproteobacteria</taxon>
        <taxon>Sphingomonadales</taxon>
        <taxon>Sphingomonadaceae</taxon>
        <taxon>Sphingomonas</taxon>
    </lineage>
</organism>
<accession>A0A840F925</accession>
<dbReference type="Gene3D" id="3.50.50.60">
    <property type="entry name" value="FAD/NAD(P)-binding domain"/>
    <property type="match status" value="2"/>
</dbReference>
<dbReference type="SUPFAM" id="SSF51905">
    <property type="entry name" value="FAD/NAD(P)-binding domain"/>
    <property type="match status" value="1"/>
</dbReference>
<keyword evidence="2" id="KW-0274">FAD</keyword>
<protein>
    <submittedName>
        <fullName evidence="4">4-hydroxyacetophenone monooxygenase</fullName>
        <ecNumber evidence="4">1.14.13.84</ecNumber>
    </submittedName>
</protein>
<dbReference type="PRINTS" id="PR00469">
    <property type="entry name" value="PNDRDTASEII"/>
</dbReference>
<evidence type="ECO:0000256" key="1">
    <source>
        <dbReference type="ARBA" id="ARBA00022630"/>
    </source>
</evidence>
<comment type="caution">
    <text evidence="4">The sequence shown here is derived from an EMBL/GenBank/DDBJ whole genome shotgun (WGS) entry which is preliminary data.</text>
</comment>
<evidence type="ECO:0000256" key="3">
    <source>
        <dbReference type="ARBA" id="ARBA00023002"/>
    </source>
</evidence>
<dbReference type="Proteomes" id="UP000529795">
    <property type="component" value="Unassembled WGS sequence"/>
</dbReference>
<evidence type="ECO:0000256" key="2">
    <source>
        <dbReference type="ARBA" id="ARBA00022827"/>
    </source>
</evidence>
<evidence type="ECO:0000313" key="5">
    <source>
        <dbReference type="Proteomes" id="UP000529795"/>
    </source>
</evidence>
<dbReference type="PANTHER" id="PTHR42877:SF4">
    <property type="entry name" value="FAD_NAD(P)-BINDING DOMAIN-CONTAINING PROTEIN-RELATED"/>
    <property type="match status" value="1"/>
</dbReference>
<evidence type="ECO:0000313" key="4">
    <source>
        <dbReference type="EMBL" id="MBB4155723.1"/>
    </source>
</evidence>
<sequence>MGEDAADWLADAVAQANIPTLACVLAHLTGNRKWIEGRFVPTRTRGLDDNDDGGLPVAVQREIRDAAHAAIADWFMGKPVALPNPDDTLLVEMMSVSLGEDIPSDYAPMIRHELQLNGGDRPDCVDQNAVSVPEGFRALIIGAGISGLCAAIQFSAAGIPYTIVERREELGGVWFENRYPGAACDVPSHLYSFSYAPFTWSRYFAGSREIHAYLQHVADSYDVRRHIRFGIEVTEARWDDDASEWHVTVLSAGGAEEVLSASMILSGVGAFNKPRLPDVPGMDGFRGPSVHTARYPDAGLDLRGKRVVLVGNGASAMQVAPAIADEVAHLTIVNRTPQWVAPFPKFQQSIPDALQRLLQEMPLYRLWYRLRLSWAFNDKQYEALRQDPAWDGQGRSINAINDAHRRGLTAYMESELGERRDLLPKVLPSYPPFGKRMLLDNGWFRTLARPHVELVTAGVSEVLEDGIVTSDGATHPADAIIWATGFDVVNLLAPMRVFGVGGRELHRDWDGDDARAYLGTVVPGYPNFFCLYGPNTQYGHGGSLISVLERQMHYVMALLRQMFANDIVTIDVRREVHDAYNAKVDETHAGLVWTYPGVNGYVRNSKGRIVVNNPFRIIDMWGMTDAADLGDYDVTYADRPMVAA</sequence>
<keyword evidence="4" id="KW-0503">Monooxygenase</keyword>
<dbReference type="AlphaFoldDB" id="A0A840F925"/>
<dbReference type="PANTHER" id="PTHR42877">
    <property type="entry name" value="L-ORNITHINE N(5)-MONOOXYGENASE-RELATED"/>
    <property type="match status" value="1"/>
</dbReference>
<dbReference type="GO" id="GO:0004499">
    <property type="term" value="F:N,N-dimethylaniline monooxygenase activity"/>
    <property type="evidence" value="ECO:0007669"/>
    <property type="project" value="InterPro"/>
</dbReference>
<reference evidence="4 5" key="1">
    <citation type="submission" date="2020-08" db="EMBL/GenBank/DDBJ databases">
        <title>Genomic Encyclopedia of Type Strains, Phase IV (KMG-IV): sequencing the most valuable type-strain genomes for metagenomic binning, comparative biology and taxonomic classification.</title>
        <authorList>
            <person name="Goeker M."/>
        </authorList>
    </citation>
    <scope>NUCLEOTIDE SEQUENCE [LARGE SCALE GENOMIC DNA]</scope>
    <source>
        <strain evidence="4 5">YC6723</strain>
    </source>
</reference>
<dbReference type="InterPro" id="IPR051209">
    <property type="entry name" value="FAD-bind_Monooxygenase_sf"/>
</dbReference>
<keyword evidence="1" id="KW-0285">Flavoprotein</keyword>
<proteinExistence type="predicted"/>
<name>A0A840F925_9SPHN</name>
<dbReference type="InterPro" id="IPR020946">
    <property type="entry name" value="Flavin_mOase-like"/>
</dbReference>
<dbReference type="GO" id="GO:0050661">
    <property type="term" value="F:NADP binding"/>
    <property type="evidence" value="ECO:0007669"/>
    <property type="project" value="InterPro"/>
</dbReference>